<dbReference type="OrthoDB" id="550575at2759"/>
<organism evidence="3">
    <name type="scientific">Selaginella moellendorffii</name>
    <name type="common">Spikemoss</name>
    <dbReference type="NCBI Taxonomy" id="88036"/>
    <lineage>
        <taxon>Eukaryota</taxon>
        <taxon>Viridiplantae</taxon>
        <taxon>Streptophyta</taxon>
        <taxon>Embryophyta</taxon>
        <taxon>Tracheophyta</taxon>
        <taxon>Lycopodiopsida</taxon>
        <taxon>Selaginellales</taxon>
        <taxon>Selaginellaceae</taxon>
        <taxon>Selaginella</taxon>
    </lineage>
</organism>
<feature type="domain" description="F-box/LRR-repeat protein 15-like leucin rich repeat" evidence="1">
    <location>
        <begin position="480"/>
        <end position="574"/>
    </location>
</feature>
<evidence type="ECO:0000313" key="3">
    <source>
        <dbReference type="Proteomes" id="UP000001514"/>
    </source>
</evidence>
<dbReference type="InParanoid" id="D8SKY7"/>
<dbReference type="SMART" id="SM00367">
    <property type="entry name" value="LRR_CC"/>
    <property type="match status" value="19"/>
</dbReference>
<proteinExistence type="predicted"/>
<dbReference type="InterPro" id="IPR032675">
    <property type="entry name" value="LRR_dom_sf"/>
</dbReference>
<dbReference type="PANTHER" id="PTHR13318">
    <property type="entry name" value="PARTNER OF PAIRED, ISOFORM B-RELATED"/>
    <property type="match status" value="1"/>
</dbReference>
<dbReference type="PANTHER" id="PTHR13318:SF105">
    <property type="entry name" value="F-BOX_LRR-REPEAT PROTEIN 3"/>
    <property type="match status" value="1"/>
</dbReference>
<dbReference type="KEGG" id="smo:SELMODRAFT_445748"/>
<dbReference type="InterPro" id="IPR001611">
    <property type="entry name" value="Leu-rich_rpt"/>
</dbReference>
<dbReference type="InterPro" id="IPR057207">
    <property type="entry name" value="FBXL15_LRR"/>
</dbReference>
<dbReference type="Pfam" id="PF25372">
    <property type="entry name" value="DUF7885"/>
    <property type="match status" value="3"/>
</dbReference>
<evidence type="ECO:0000259" key="1">
    <source>
        <dbReference type="Pfam" id="PF25372"/>
    </source>
</evidence>
<accession>D8SKY7</accession>
<dbReference type="FunCoup" id="D8SKY7">
    <property type="interactions" value="1258"/>
</dbReference>
<dbReference type="OMA" id="EIRGCPH"/>
<reference evidence="2 3" key="1">
    <citation type="journal article" date="2011" name="Science">
        <title>The Selaginella genome identifies genetic changes associated with the evolution of vascular plants.</title>
        <authorList>
            <person name="Banks J.A."/>
            <person name="Nishiyama T."/>
            <person name="Hasebe M."/>
            <person name="Bowman J.L."/>
            <person name="Gribskov M."/>
            <person name="dePamphilis C."/>
            <person name="Albert V.A."/>
            <person name="Aono N."/>
            <person name="Aoyama T."/>
            <person name="Ambrose B.A."/>
            <person name="Ashton N.W."/>
            <person name="Axtell M.J."/>
            <person name="Barker E."/>
            <person name="Barker M.S."/>
            <person name="Bennetzen J.L."/>
            <person name="Bonawitz N.D."/>
            <person name="Chapple C."/>
            <person name="Cheng C."/>
            <person name="Correa L.G."/>
            <person name="Dacre M."/>
            <person name="DeBarry J."/>
            <person name="Dreyer I."/>
            <person name="Elias M."/>
            <person name="Engstrom E.M."/>
            <person name="Estelle M."/>
            <person name="Feng L."/>
            <person name="Finet C."/>
            <person name="Floyd S.K."/>
            <person name="Frommer W.B."/>
            <person name="Fujita T."/>
            <person name="Gramzow L."/>
            <person name="Gutensohn M."/>
            <person name="Harholt J."/>
            <person name="Hattori M."/>
            <person name="Heyl A."/>
            <person name="Hirai T."/>
            <person name="Hiwatashi Y."/>
            <person name="Ishikawa M."/>
            <person name="Iwata M."/>
            <person name="Karol K.G."/>
            <person name="Koehler B."/>
            <person name="Kolukisaoglu U."/>
            <person name="Kubo M."/>
            <person name="Kurata T."/>
            <person name="Lalonde S."/>
            <person name="Li K."/>
            <person name="Li Y."/>
            <person name="Litt A."/>
            <person name="Lyons E."/>
            <person name="Manning G."/>
            <person name="Maruyama T."/>
            <person name="Michael T.P."/>
            <person name="Mikami K."/>
            <person name="Miyazaki S."/>
            <person name="Morinaga S."/>
            <person name="Murata T."/>
            <person name="Mueller-Roeber B."/>
            <person name="Nelson D.R."/>
            <person name="Obara M."/>
            <person name="Oguri Y."/>
            <person name="Olmstead R.G."/>
            <person name="Onodera N."/>
            <person name="Petersen B.L."/>
            <person name="Pils B."/>
            <person name="Prigge M."/>
            <person name="Rensing S.A."/>
            <person name="Riano-Pachon D.M."/>
            <person name="Roberts A.W."/>
            <person name="Sato Y."/>
            <person name="Scheller H.V."/>
            <person name="Schulz B."/>
            <person name="Schulz C."/>
            <person name="Shakirov E.V."/>
            <person name="Shibagaki N."/>
            <person name="Shinohara N."/>
            <person name="Shippen D.E."/>
            <person name="Soerensen I."/>
            <person name="Sotooka R."/>
            <person name="Sugimoto N."/>
            <person name="Sugita M."/>
            <person name="Sumikawa N."/>
            <person name="Tanurdzic M."/>
            <person name="Theissen G."/>
            <person name="Ulvskov P."/>
            <person name="Wakazuki S."/>
            <person name="Weng J.K."/>
            <person name="Willats W.W."/>
            <person name="Wipf D."/>
            <person name="Wolf P.G."/>
            <person name="Yang L."/>
            <person name="Zimmer A.D."/>
            <person name="Zhu Q."/>
            <person name="Mitros T."/>
            <person name="Hellsten U."/>
            <person name="Loque D."/>
            <person name="Otillar R."/>
            <person name="Salamov A."/>
            <person name="Schmutz J."/>
            <person name="Shapiro H."/>
            <person name="Lindquist E."/>
            <person name="Lucas S."/>
            <person name="Rokhsar D."/>
            <person name="Grigoriev I.V."/>
        </authorList>
    </citation>
    <scope>NUCLEOTIDE SEQUENCE [LARGE SCALE GENOMIC DNA]</scope>
</reference>
<dbReference type="HOGENOM" id="CLU_016072_3_1_1"/>
<keyword evidence="3" id="KW-1185">Reference proteome</keyword>
<dbReference type="FunFam" id="3.80.10.10:FF:000276">
    <property type="entry name" value="F-box/LRR-repeat protein 3"/>
    <property type="match status" value="1"/>
</dbReference>
<name>D8SKY7_SELML</name>
<protein>
    <recommendedName>
        <fullName evidence="1">F-box/LRR-repeat protein 15-like leucin rich repeat domain-containing protein</fullName>
    </recommendedName>
</protein>
<dbReference type="eggNOG" id="KOG1947">
    <property type="taxonomic scope" value="Eukaryota"/>
</dbReference>
<dbReference type="Gramene" id="EFJ15060">
    <property type="protein sequence ID" value="EFJ15060"/>
    <property type="gene ID" value="SELMODRAFT_445748"/>
</dbReference>
<dbReference type="InterPro" id="IPR006553">
    <property type="entry name" value="Leu-rich_rpt_Cys-con_subtyp"/>
</dbReference>
<feature type="domain" description="F-box/LRR-repeat protein 15-like leucin rich repeat" evidence="1">
    <location>
        <begin position="321"/>
        <end position="479"/>
    </location>
</feature>
<dbReference type="STRING" id="88036.D8SKY7"/>
<dbReference type="EMBL" id="GL377625">
    <property type="protein sequence ID" value="EFJ15060.1"/>
    <property type="molecule type" value="Genomic_DNA"/>
</dbReference>
<dbReference type="Gene3D" id="3.80.10.10">
    <property type="entry name" value="Ribonuclease Inhibitor"/>
    <property type="match status" value="3"/>
</dbReference>
<dbReference type="Pfam" id="PF13516">
    <property type="entry name" value="LRR_6"/>
    <property type="match status" value="2"/>
</dbReference>
<dbReference type="SUPFAM" id="SSF52047">
    <property type="entry name" value="RNI-like"/>
    <property type="match status" value="3"/>
</dbReference>
<feature type="domain" description="F-box/LRR-repeat protein 15-like leucin rich repeat" evidence="1">
    <location>
        <begin position="68"/>
        <end position="224"/>
    </location>
</feature>
<gene>
    <name evidence="2" type="ORF">SELMODRAFT_445748</name>
</gene>
<dbReference type="GO" id="GO:0019005">
    <property type="term" value="C:SCF ubiquitin ligase complex"/>
    <property type="evidence" value="ECO:0000318"/>
    <property type="project" value="GO_Central"/>
</dbReference>
<dbReference type="GO" id="GO:0031146">
    <property type="term" value="P:SCF-dependent proteasomal ubiquitin-dependent protein catabolic process"/>
    <property type="evidence" value="ECO:0000318"/>
    <property type="project" value="GO_Central"/>
</dbReference>
<dbReference type="CDD" id="cd22159">
    <property type="entry name" value="F-box_AtTIR1-like"/>
    <property type="match status" value="1"/>
</dbReference>
<dbReference type="Proteomes" id="UP000001514">
    <property type="component" value="Unassembled WGS sequence"/>
</dbReference>
<dbReference type="AlphaFoldDB" id="D8SKY7"/>
<sequence>MADRKMSKNSGDSVIDLLDDNILLQILERLEDRFDRQAWCLSCKHFLRLEASTRNRIQLMRHEVLEGILHRYTRLEHLDLSHCIQLVDENLALVGQIAGNRLASINLSRVGGFTSAGLGLLARSCCASLTDVDLSYCSNLKDSDVLALAQISNLQALRLTGCHSITDIGLGCLAAGCKMLKLLTLKGCLGITDIGIALVAVNCKQLRTLDLSYTEVTDEGLASIATLHSLEVLNLVSCNNVDDGGLRSLKRSCRSLLKLDVSRCSNVSDAGLAALATSHLSLEQLTLSYCSIITDDLLATFQKFDHLQSIVLDGCEIARNGLPFIARGCKQLKELSLSKCRGVTDRGIAAVAQGCTALHKLNLTCCRELTDASLCRISKDCKGLESLKMESCSLITEDGLCGLGEGCPRLEELDFTECNMSDTGLKYISKCTALRSLKLGFCSTITDKGVAHIGARCCNLRELDFYRSKGIGDAGVAAIASGCPKLKLLDLSYCSKITDCSLQSLSQLRELQRVELRGCVLVSSTGLAVMASGCKRLTEIDIKRCSQIGNAGVSALSFFCPGLRMMNISYCPISNAGLLSLPRLSCLQSVRLVHLKNVTVDCFVTVLQNCKSLKNVKLPSYLRTLLPPGIAEEMESRGCRIRWMDKALEEDDVLEPH</sequence>
<evidence type="ECO:0000313" key="2">
    <source>
        <dbReference type="EMBL" id="EFJ15060.1"/>
    </source>
</evidence>